<proteinExistence type="predicted"/>
<dbReference type="AlphaFoldDB" id="A0A0F9BFY7"/>
<dbReference type="EMBL" id="LAZR01037952">
    <property type="protein sequence ID" value="KKL20814.1"/>
    <property type="molecule type" value="Genomic_DNA"/>
</dbReference>
<reference evidence="2" key="1">
    <citation type="journal article" date="2015" name="Nature">
        <title>Complex archaea that bridge the gap between prokaryotes and eukaryotes.</title>
        <authorList>
            <person name="Spang A."/>
            <person name="Saw J.H."/>
            <person name="Jorgensen S.L."/>
            <person name="Zaremba-Niedzwiedzka K."/>
            <person name="Martijn J."/>
            <person name="Lind A.E."/>
            <person name="van Eijk R."/>
            <person name="Schleper C."/>
            <person name="Guy L."/>
            <person name="Ettema T.J."/>
        </authorList>
    </citation>
    <scope>NUCLEOTIDE SEQUENCE</scope>
</reference>
<name>A0A0F9BFY7_9ZZZZ</name>
<organism evidence="2">
    <name type="scientific">marine sediment metagenome</name>
    <dbReference type="NCBI Taxonomy" id="412755"/>
    <lineage>
        <taxon>unclassified sequences</taxon>
        <taxon>metagenomes</taxon>
        <taxon>ecological metagenomes</taxon>
    </lineage>
</organism>
<feature type="region of interest" description="Disordered" evidence="1">
    <location>
        <begin position="171"/>
        <end position="194"/>
    </location>
</feature>
<accession>A0A0F9BFY7</accession>
<protein>
    <submittedName>
        <fullName evidence="2">Uncharacterized protein</fullName>
    </submittedName>
</protein>
<evidence type="ECO:0000313" key="2">
    <source>
        <dbReference type="EMBL" id="KKL20814.1"/>
    </source>
</evidence>
<sequence length="194" mass="21755">MSGAVTLSRFNPSKRARAPHREIGKDGRTYFKGKRISTHYKNNENSVCNPPTPRPVFPSDLDGLIGHPQEVHGKLGFSAKYKLQDLIVAIKEIEDERAINPDELSADSLMEHFVRRAFKSDSVLKDIMKKLLPDLKHVEADIELTEQFQLIIDATGSDDEDDIVDVKALPAPNASNAGTVSKRRVRVRRKRKSA</sequence>
<gene>
    <name evidence="2" type="ORF">LCGC14_2451700</name>
</gene>
<comment type="caution">
    <text evidence="2">The sequence shown here is derived from an EMBL/GenBank/DDBJ whole genome shotgun (WGS) entry which is preliminary data.</text>
</comment>
<evidence type="ECO:0000256" key="1">
    <source>
        <dbReference type="SAM" id="MobiDB-lite"/>
    </source>
</evidence>
<feature type="compositionally biased region" description="Basic residues" evidence="1">
    <location>
        <begin position="181"/>
        <end position="194"/>
    </location>
</feature>